<feature type="domain" description="GST C-terminal" evidence="3">
    <location>
        <begin position="114"/>
        <end position="233"/>
    </location>
</feature>
<dbReference type="PROSITE" id="PS50405">
    <property type="entry name" value="GST_CTER"/>
    <property type="match status" value="1"/>
</dbReference>
<dbReference type="PANTHER" id="PTHR43969:SF9">
    <property type="entry name" value="GLUTATHIONE S TRANSFERASE D10, ISOFORM A-RELATED"/>
    <property type="match status" value="1"/>
</dbReference>
<dbReference type="Gene3D" id="3.40.30.10">
    <property type="entry name" value="Glutaredoxin"/>
    <property type="match status" value="1"/>
</dbReference>
<dbReference type="Pfam" id="PF13417">
    <property type="entry name" value="GST_N_3"/>
    <property type="match status" value="1"/>
</dbReference>
<comment type="subunit">
    <text evidence="1">Homodimer.</text>
</comment>
<evidence type="ECO:0000313" key="4">
    <source>
        <dbReference type="EMBL" id="CAB3244362.1"/>
    </source>
</evidence>
<gene>
    <name evidence="4" type="ORF">APLA_LOCUS10711</name>
</gene>
<evidence type="ECO:0008006" key="6">
    <source>
        <dbReference type="Google" id="ProtNLM"/>
    </source>
</evidence>
<dbReference type="SFLD" id="SFLDS00019">
    <property type="entry name" value="Glutathione_Transferase_(cytos"/>
    <property type="match status" value="1"/>
</dbReference>
<dbReference type="Gene3D" id="1.20.1050.10">
    <property type="match status" value="1"/>
</dbReference>
<dbReference type="InterPro" id="IPR040079">
    <property type="entry name" value="Glutathione_S-Trfase"/>
</dbReference>
<dbReference type="InterPro" id="IPR004045">
    <property type="entry name" value="Glutathione_S-Trfase_N"/>
</dbReference>
<dbReference type="AlphaFoldDB" id="A0A8S1AGF2"/>
<evidence type="ECO:0000259" key="3">
    <source>
        <dbReference type="PROSITE" id="PS50405"/>
    </source>
</evidence>
<dbReference type="Proteomes" id="UP000494256">
    <property type="component" value="Unassembled WGS sequence"/>
</dbReference>
<sequence>MNLVGGSRAMRIIKPFVRITTRNMSLSKKPILYGDEASPPVRFVMMTASTLNMDLEFHKIDLFKLENKTKFYTKINPLQKVPVLSINGQVIYDSHAIALHMCRIKKDNELYPEDNVLRTKIDEMMYFNSGVLFPIDSAIFTEFFAGQATDEMKIKKWCSALDYLEFKLNGNKFLNGDKMRLSDLCCGTTVSSLETFVSMLDRHKRVKEWLDHLNTIPCFEINKLGLSRLDTFVKIFKQRVSK</sequence>
<organism evidence="4 5">
    <name type="scientific">Arctia plantaginis</name>
    <name type="common">Wood tiger moth</name>
    <name type="synonym">Phalaena plantaginis</name>
    <dbReference type="NCBI Taxonomy" id="874455"/>
    <lineage>
        <taxon>Eukaryota</taxon>
        <taxon>Metazoa</taxon>
        <taxon>Ecdysozoa</taxon>
        <taxon>Arthropoda</taxon>
        <taxon>Hexapoda</taxon>
        <taxon>Insecta</taxon>
        <taxon>Pterygota</taxon>
        <taxon>Neoptera</taxon>
        <taxon>Endopterygota</taxon>
        <taxon>Lepidoptera</taxon>
        <taxon>Glossata</taxon>
        <taxon>Ditrysia</taxon>
        <taxon>Noctuoidea</taxon>
        <taxon>Erebidae</taxon>
        <taxon>Arctiinae</taxon>
        <taxon>Arctia</taxon>
    </lineage>
</organism>
<dbReference type="InterPro" id="IPR010987">
    <property type="entry name" value="Glutathione-S-Trfase_C-like"/>
</dbReference>
<evidence type="ECO:0000256" key="1">
    <source>
        <dbReference type="ARBA" id="ARBA00011738"/>
    </source>
</evidence>
<dbReference type="SFLD" id="SFLDG00358">
    <property type="entry name" value="Main_(cytGST)"/>
    <property type="match status" value="1"/>
</dbReference>
<protein>
    <recommendedName>
        <fullName evidence="6">Glutathione S-transferase</fullName>
    </recommendedName>
</protein>
<feature type="domain" description="GST N-terminal" evidence="2">
    <location>
        <begin position="28"/>
        <end position="109"/>
    </location>
</feature>
<dbReference type="EMBL" id="CADEBD010000316">
    <property type="protein sequence ID" value="CAB3244362.1"/>
    <property type="molecule type" value="Genomic_DNA"/>
</dbReference>
<dbReference type="GO" id="GO:0004364">
    <property type="term" value="F:glutathione transferase activity"/>
    <property type="evidence" value="ECO:0007669"/>
    <property type="project" value="TreeGrafter"/>
</dbReference>
<dbReference type="GO" id="GO:0006749">
    <property type="term" value="P:glutathione metabolic process"/>
    <property type="evidence" value="ECO:0007669"/>
    <property type="project" value="TreeGrafter"/>
</dbReference>
<evidence type="ECO:0000259" key="2">
    <source>
        <dbReference type="PROSITE" id="PS50404"/>
    </source>
</evidence>
<proteinExistence type="predicted"/>
<comment type="caution">
    <text evidence="4">The sequence shown here is derived from an EMBL/GenBank/DDBJ whole genome shotgun (WGS) entry which is preliminary data.</text>
</comment>
<accession>A0A8S1AGF2</accession>
<name>A0A8S1AGF2_ARCPL</name>
<dbReference type="InterPro" id="IPR036249">
    <property type="entry name" value="Thioredoxin-like_sf"/>
</dbReference>
<dbReference type="SUPFAM" id="SSF52833">
    <property type="entry name" value="Thioredoxin-like"/>
    <property type="match status" value="1"/>
</dbReference>
<dbReference type="PANTHER" id="PTHR43969">
    <property type="entry name" value="GLUTATHIONE S TRANSFERASE D10, ISOFORM A-RELATED"/>
    <property type="match status" value="1"/>
</dbReference>
<dbReference type="OrthoDB" id="8186546at2759"/>
<dbReference type="SUPFAM" id="SSF47616">
    <property type="entry name" value="GST C-terminal domain-like"/>
    <property type="match status" value="1"/>
</dbReference>
<dbReference type="PROSITE" id="PS50404">
    <property type="entry name" value="GST_NTER"/>
    <property type="match status" value="1"/>
</dbReference>
<evidence type="ECO:0000313" key="5">
    <source>
        <dbReference type="Proteomes" id="UP000494256"/>
    </source>
</evidence>
<dbReference type="InterPro" id="IPR036282">
    <property type="entry name" value="Glutathione-S-Trfase_C_sf"/>
</dbReference>
<reference evidence="4 5" key="1">
    <citation type="submission" date="2020-04" db="EMBL/GenBank/DDBJ databases">
        <authorList>
            <person name="Wallbank WR R."/>
            <person name="Pardo Diaz C."/>
            <person name="Kozak K."/>
            <person name="Martin S."/>
            <person name="Jiggins C."/>
            <person name="Moest M."/>
            <person name="Warren A I."/>
            <person name="Byers J.R.P. K."/>
            <person name="Montejo-Kovacevich G."/>
            <person name="Yen C E."/>
        </authorList>
    </citation>
    <scope>NUCLEOTIDE SEQUENCE [LARGE SCALE GENOMIC DNA]</scope>
</reference>